<evidence type="ECO:0000313" key="2">
    <source>
        <dbReference type="Proteomes" id="UP000244817"/>
    </source>
</evidence>
<dbReference type="AlphaFoldDB" id="A0A2T7G1N7"/>
<gene>
    <name evidence="1" type="ORF">DC363_02280</name>
</gene>
<name>A0A2T7G1N7_9RHOB</name>
<dbReference type="RefSeq" id="WP_108639489.1">
    <property type="nucleotide sequence ID" value="NZ_QCYG01000001.1"/>
</dbReference>
<reference evidence="1 2" key="1">
    <citation type="submission" date="2018-04" db="EMBL/GenBank/DDBJ databases">
        <title>Pelagivirga bohaiensis gen. nov., sp. nov., a bacterium isolated from the Bohai Sea.</title>
        <authorList>
            <person name="Ji X."/>
        </authorList>
    </citation>
    <scope>NUCLEOTIDE SEQUENCE [LARGE SCALE GENOMIC DNA]</scope>
    <source>
        <strain evidence="1 2">BH-SD16</strain>
    </source>
</reference>
<dbReference type="Proteomes" id="UP000244817">
    <property type="component" value="Unassembled WGS sequence"/>
</dbReference>
<dbReference type="OrthoDB" id="7724709at2"/>
<keyword evidence="2" id="KW-1185">Reference proteome</keyword>
<comment type="caution">
    <text evidence="1">The sequence shown here is derived from an EMBL/GenBank/DDBJ whole genome shotgun (WGS) entry which is preliminary data.</text>
</comment>
<organism evidence="1 2">
    <name type="scientific">Thalassorhabdomicrobium marinisediminis</name>
    <dbReference type="NCBI Taxonomy" id="2170577"/>
    <lineage>
        <taxon>Bacteria</taxon>
        <taxon>Pseudomonadati</taxon>
        <taxon>Pseudomonadota</taxon>
        <taxon>Alphaproteobacteria</taxon>
        <taxon>Rhodobacterales</taxon>
        <taxon>Paracoccaceae</taxon>
        <taxon>Thalassorhabdomicrobium</taxon>
    </lineage>
</organism>
<accession>A0A2T7G1N7</accession>
<evidence type="ECO:0000313" key="1">
    <source>
        <dbReference type="EMBL" id="PVA08335.1"/>
    </source>
</evidence>
<proteinExistence type="predicted"/>
<sequence length="152" mass="15839">MRKTVAFVALIVAGCTQGPTSGVAPAPSPPAGLQRAFFDTYPAGLFELAADVCDGPARTLSRPRRNQVFCAALPDPNAAAALILGYDGTVQDLPTFVTAFSGESTAQGYLVTADLYIRVPQRQGGAVLLRLPDPEVQAEVARVLQAAGGRLL</sequence>
<dbReference type="EMBL" id="QCYG01000001">
    <property type="protein sequence ID" value="PVA08335.1"/>
    <property type="molecule type" value="Genomic_DNA"/>
</dbReference>
<protein>
    <submittedName>
        <fullName evidence="1">Uncharacterized protein</fullName>
    </submittedName>
</protein>
<dbReference type="PROSITE" id="PS51257">
    <property type="entry name" value="PROKAR_LIPOPROTEIN"/>
    <property type="match status" value="1"/>
</dbReference>